<dbReference type="GO" id="GO:0008270">
    <property type="term" value="F:zinc ion binding"/>
    <property type="evidence" value="ECO:0007669"/>
    <property type="project" value="UniProtKB-KW"/>
</dbReference>
<keyword evidence="1" id="KW-0479">Metal-binding</keyword>
<keyword evidence="5" id="KW-1185">Reference proteome</keyword>
<reference evidence="4 5" key="1">
    <citation type="submission" date="2018-03" db="EMBL/GenBank/DDBJ databases">
        <authorList>
            <person name="Guldener U."/>
        </authorList>
    </citation>
    <scope>NUCLEOTIDE SEQUENCE [LARGE SCALE GENOMIC DNA]</scope>
    <source>
        <strain evidence="4 5">DAOM196992</strain>
    </source>
</reference>
<keyword evidence="1" id="KW-0863">Zinc-finger</keyword>
<dbReference type="EMBL" id="OOIP01000011">
    <property type="protein sequence ID" value="SPO38764.1"/>
    <property type="molecule type" value="Genomic_DNA"/>
</dbReference>
<accession>A0A5C3F2P3</accession>
<dbReference type="PROSITE" id="PS50158">
    <property type="entry name" value="ZF_CCHC"/>
    <property type="match status" value="1"/>
</dbReference>
<feature type="compositionally biased region" description="Low complexity" evidence="2">
    <location>
        <begin position="114"/>
        <end position="127"/>
    </location>
</feature>
<feature type="compositionally biased region" description="Basic and acidic residues" evidence="2">
    <location>
        <begin position="39"/>
        <end position="49"/>
    </location>
</feature>
<proteinExistence type="predicted"/>
<organism evidence="4 5">
    <name type="scientific">Pseudozyma flocculosa</name>
    <dbReference type="NCBI Taxonomy" id="84751"/>
    <lineage>
        <taxon>Eukaryota</taxon>
        <taxon>Fungi</taxon>
        <taxon>Dikarya</taxon>
        <taxon>Basidiomycota</taxon>
        <taxon>Ustilaginomycotina</taxon>
        <taxon>Ustilaginomycetes</taxon>
        <taxon>Ustilaginales</taxon>
        <taxon>Ustilaginaceae</taxon>
        <taxon>Pseudozyma</taxon>
    </lineage>
</organism>
<keyword evidence="1" id="KW-0862">Zinc</keyword>
<protein>
    <recommendedName>
        <fullName evidence="3">CCHC-type domain-containing protein</fullName>
    </recommendedName>
</protein>
<sequence>MSSWNCQPASPFASANRPVEYYFDKQGRPIRPLPAAAPHRSDASHEPKKAPPPSYTQVAQASPCQPAAIGAARHSSNSVGLQQAPSQSPKAQKVATAGPATQDALRAKERGHQTTTVPAPSTRTTDTPLDSPATKVSASSGEAEVDKVGAGGTAPKRAEESTAKESGHVSVATDVVKPAALTYPDFEEGDAFHHSIWPSQETSIAFEELPRLNYAFPTPLATHRYRFACDPPADEEEEGWARCSFHRQIVRQASAKGVNVGRPAIIFPTTFNEAYVDITYGDLESWTAGRDFGLTFNDTALWLVSSCRPLGLRTTVLSVDGLPPTTDFAAFLRCFQSALGTYLAVDRIWAKYVRYSDGSCALGRKLTILATYKDKHDFLSLPGWLLYRGFEHRLSFIDRPDLCCSCRLSREPHTNVDCIWQRCRRCGERGHKRVECKDERPTFSLPEPKRTRLAIEGSGGVARAEGEGERS</sequence>
<evidence type="ECO:0000259" key="3">
    <source>
        <dbReference type="PROSITE" id="PS50158"/>
    </source>
</evidence>
<name>A0A5C3F2P3_9BASI</name>
<evidence type="ECO:0000313" key="5">
    <source>
        <dbReference type="Proteomes" id="UP000323386"/>
    </source>
</evidence>
<evidence type="ECO:0000256" key="2">
    <source>
        <dbReference type="SAM" id="MobiDB-lite"/>
    </source>
</evidence>
<dbReference type="AlphaFoldDB" id="A0A5C3F2P3"/>
<evidence type="ECO:0000256" key="1">
    <source>
        <dbReference type="PROSITE-ProRule" id="PRU00047"/>
    </source>
</evidence>
<evidence type="ECO:0000313" key="4">
    <source>
        <dbReference type="EMBL" id="SPO38764.1"/>
    </source>
</evidence>
<feature type="compositionally biased region" description="Polar residues" evidence="2">
    <location>
        <begin position="74"/>
        <end position="90"/>
    </location>
</feature>
<dbReference type="Proteomes" id="UP000323386">
    <property type="component" value="Unassembled WGS sequence"/>
</dbReference>
<gene>
    <name evidence="4" type="ORF">PSFLO_04243</name>
</gene>
<dbReference type="GO" id="GO:0003676">
    <property type="term" value="F:nucleic acid binding"/>
    <property type="evidence" value="ECO:0007669"/>
    <property type="project" value="InterPro"/>
</dbReference>
<feature type="compositionally biased region" description="Basic and acidic residues" evidence="2">
    <location>
        <begin position="156"/>
        <end position="167"/>
    </location>
</feature>
<dbReference type="InterPro" id="IPR001878">
    <property type="entry name" value="Znf_CCHC"/>
</dbReference>
<feature type="region of interest" description="Disordered" evidence="2">
    <location>
        <begin position="23"/>
        <end position="169"/>
    </location>
</feature>
<feature type="domain" description="CCHC-type" evidence="3">
    <location>
        <begin position="422"/>
        <end position="438"/>
    </location>
</feature>